<dbReference type="EMBL" id="MU806000">
    <property type="protein sequence ID" value="KAJ3842622.1"/>
    <property type="molecule type" value="Genomic_DNA"/>
</dbReference>
<organism evidence="3 4">
    <name type="scientific">Lentinula raphanica</name>
    <dbReference type="NCBI Taxonomy" id="153919"/>
    <lineage>
        <taxon>Eukaryota</taxon>
        <taxon>Fungi</taxon>
        <taxon>Dikarya</taxon>
        <taxon>Basidiomycota</taxon>
        <taxon>Agaricomycotina</taxon>
        <taxon>Agaricomycetes</taxon>
        <taxon>Agaricomycetidae</taxon>
        <taxon>Agaricales</taxon>
        <taxon>Marasmiineae</taxon>
        <taxon>Omphalotaceae</taxon>
        <taxon>Lentinula</taxon>
    </lineage>
</organism>
<evidence type="ECO:0000313" key="3">
    <source>
        <dbReference type="EMBL" id="KAJ3842622.1"/>
    </source>
</evidence>
<accession>A0AA38UI37</accession>
<evidence type="ECO:0000259" key="2">
    <source>
        <dbReference type="Pfam" id="PF13472"/>
    </source>
</evidence>
<dbReference type="Gene3D" id="3.40.50.1110">
    <property type="entry name" value="SGNH hydrolase"/>
    <property type="match status" value="1"/>
</dbReference>
<reference evidence="3" key="1">
    <citation type="submission" date="2022-08" db="EMBL/GenBank/DDBJ databases">
        <authorList>
            <consortium name="DOE Joint Genome Institute"/>
            <person name="Min B."/>
            <person name="Riley R."/>
            <person name="Sierra-Patev S."/>
            <person name="Naranjo-Ortiz M."/>
            <person name="Looney B."/>
            <person name="Konkel Z."/>
            <person name="Slot J.C."/>
            <person name="Sakamoto Y."/>
            <person name="Steenwyk J.L."/>
            <person name="Rokas A."/>
            <person name="Carro J."/>
            <person name="Camarero S."/>
            <person name="Ferreira P."/>
            <person name="Molpeceres G."/>
            <person name="Ruiz-Duenas F.J."/>
            <person name="Serrano A."/>
            <person name="Henrissat B."/>
            <person name="Drula E."/>
            <person name="Hughes K.W."/>
            <person name="Mata J.L."/>
            <person name="Ishikawa N.K."/>
            <person name="Vargas-Isla R."/>
            <person name="Ushijima S."/>
            <person name="Smith C.A."/>
            <person name="Ahrendt S."/>
            <person name="Andreopoulos W."/>
            <person name="He G."/>
            <person name="Labutti K."/>
            <person name="Lipzen A."/>
            <person name="Ng V."/>
            <person name="Sandor L."/>
            <person name="Barry K."/>
            <person name="Martinez A.T."/>
            <person name="Xiao Y."/>
            <person name="Gibbons J.G."/>
            <person name="Terashima K."/>
            <person name="Hibbett D.S."/>
            <person name="Grigoriev I.V."/>
        </authorList>
    </citation>
    <scope>NUCLEOTIDE SEQUENCE</scope>
    <source>
        <strain evidence="3">TFB9207</strain>
    </source>
</reference>
<feature type="signal peptide" evidence="1">
    <location>
        <begin position="1"/>
        <end position="19"/>
    </location>
</feature>
<dbReference type="InterPro" id="IPR051532">
    <property type="entry name" value="Ester_Hydrolysis_Enzymes"/>
</dbReference>
<keyword evidence="4" id="KW-1185">Reference proteome</keyword>
<dbReference type="Pfam" id="PF13472">
    <property type="entry name" value="Lipase_GDSL_2"/>
    <property type="match status" value="1"/>
</dbReference>
<evidence type="ECO:0000256" key="1">
    <source>
        <dbReference type="SAM" id="SignalP"/>
    </source>
</evidence>
<gene>
    <name evidence="3" type="ORF">F5878DRAFT_607242</name>
</gene>
<dbReference type="PANTHER" id="PTHR30383">
    <property type="entry name" value="THIOESTERASE 1/PROTEASE 1/LYSOPHOSPHOLIPASE L1"/>
    <property type="match status" value="1"/>
</dbReference>
<feature type="domain" description="SGNH hydrolase-type esterase" evidence="2">
    <location>
        <begin position="27"/>
        <end position="202"/>
    </location>
</feature>
<keyword evidence="3" id="KW-0378">Hydrolase</keyword>
<dbReference type="Proteomes" id="UP001163846">
    <property type="component" value="Unassembled WGS sequence"/>
</dbReference>
<dbReference type="CDD" id="cd01833">
    <property type="entry name" value="XynB_like"/>
    <property type="match status" value="1"/>
</dbReference>
<feature type="chain" id="PRO_5041235291" evidence="1">
    <location>
        <begin position="20"/>
        <end position="221"/>
    </location>
</feature>
<dbReference type="PANTHER" id="PTHR30383:SF5">
    <property type="entry name" value="SGNH HYDROLASE-TYPE ESTERASE DOMAIN-CONTAINING PROTEIN"/>
    <property type="match status" value="1"/>
</dbReference>
<keyword evidence="1" id="KW-0732">Signal</keyword>
<name>A0AA38UI37_9AGAR</name>
<dbReference type="SUPFAM" id="SSF52266">
    <property type="entry name" value="SGNH hydrolase"/>
    <property type="match status" value="1"/>
</dbReference>
<dbReference type="InterPro" id="IPR013830">
    <property type="entry name" value="SGNH_hydro"/>
</dbReference>
<comment type="caution">
    <text evidence="3">The sequence shown here is derived from an EMBL/GenBank/DDBJ whole genome shotgun (WGS) entry which is preliminary data.</text>
</comment>
<dbReference type="AlphaFoldDB" id="A0AA38UI37"/>
<sequence length="221" mass="23995">MFNTRYLLVVAGLIRLTLAWNATFLPLGDSITYGWLSTDGNGYREDLLELVTAGGDSVDYIGSIQAGTMADNWNDGYIGCTIDQIASNGVPALEIVPQVVLLMAGTNDINYQEDLTNAPSRLMTLVDEIFSYSPDAAIIVSDIPLIVDDELEPLVMTYNSGVQELVQERISEGQHLVHVSLSSLTSSEMADELHPNDEGYQVLAQAWYVGVQTASSAGWIS</sequence>
<proteinExistence type="predicted"/>
<dbReference type="InterPro" id="IPR036514">
    <property type="entry name" value="SGNH_hydro_sf"/>
</dbReference>
<dbReference type="GO" id="GO:0004622">
    <property type="term" value="F:phosphatidylcholine lysophospholipase activity"/>
    <property type="evidence" value="ECO:0007669"/>
    <property type="project" value="TreeGrafter"/>
</dbReference>
<evidence type="ECO:0000313" key="4">
    <source>
        <dbReference type="Proteomes" id="UP001163846"/>
    </source>
</evidence>
<protein>
    <submittedName>
        <fullName evidence="3">SGNH hydrolase-type esterase domain-containing protein</fullName>
    </submittedName>
</protein>